<keyword evidence="2" id="KW-0472">Membrane</keyword>
<evidence type="ECO:0000313" key="3">
    <source>
        <dbReference type="EMBL" id="EAU85836.1"/>
    </source>
</evidence>
<dbReference type="KEGG" id="cci:CC1G_05053"/>
<name>A8NSP6_COPC7</name>
<proteinExistence type="predicted"/>
<keyword evidence="4" id="KW-1185">Reference proteome</keyword>
<feature type="compositionally biased region" description="Acidic residues" evidence="1">
    <location>
        <begin position="499"/>
        <end position="510"/>
    </location>
</feature>
<organism evidence="3 4">
    <name type="scientific">Coprinopsis cinerea (strain Okayama-7 / 130 / ATCC MYA-4618 / FGSC 9003)</name>
    <name type="common">Inky cap fungus</name>
    <name type="synonym">Hormographiella aspergillata</name>
    <dbReference type="NCBI Taxonomy" id="240176"/>
    <lineage>
        <taxon>Eukaryota</taxon>
        <taxon>Fungi</taxon>
        <taxon>Dikarya</taxon>
        <taxon>Basidiomycota</taxon>
        <taxon>Agaricomycotina</taxon>
        <taxon>Agaricomycetes</taxon>
        <taxon>Agaricomycetidae</taxon>
        <taxon>Agaricales</taxon>
        <taxon>Agaricineae</taxon>
        <taxon>Psathyrellaceae</taxon>
        <taxon>Coprinopsis</taxon>
    </lineage>
</organism>
<dbReference type="AlphaFoldDB" id="A8NSP6"/>
<feature type="transmembrane region" description="Helical" evidence="2">
    <location>
        <begin position="20"/>
        <end position="41"/>
    </location>
</feature>
<evidence type="ECO:0000313" key="4">
    <source>
        <dbReference type="Proteomes" id="UP000001861"/>
    </source>
</evidence>
<gene>
    <name evidence="3" type="ORF">CC1G_05053</name>
</gene>
<feature type="compositionally biased region" description="Polar residues" evidence="1">
    <location>
        <begin position="425"/>
        <end position="449"/>
    </location>
</feature>
<evidence type="ECO:0000256" key="1">
    <source>
        <dbReference type="SAM" id="MobiDB-lite"/>
    </source>
</evidence>
<feature type="transmembrane region" description="Helical" evidence="2">
    <location>
        <begin position="112"/>
        <end position="130"/>
    </location>
</feature>
<dbReference type="OrthoDB" id="3364886at2759"/>
<sequence>MATSDSKLTSLLPTTPYTLAYTLPLLLLSILLIFSGTFLTLDRTRSFPPKQETEYSAVPGLFELKPRKRRFKWYLEGGIGGIAIGYTFGVHLATLLSLLIPARTPSASLSPNAFLAVWILSCLPTTFLAARYRLTALLFAGLEGGALISLGISVILHPSRLPRLILLGVFTCLLTVLVLVSAFIPRLTASLLHPVLRTCTSASGAFGLVVSIALLLTPRVDGWANVWERLWVHNGEEWGSGKEQGLSAAWGIFWIVGIGADWAMRRYFGECPDEKWDEYLQKYVADLPNQKDRAGTFQPLTSFWDRLISAPQKDYDLFNAKKALHDDIIFPSDKDMKGPFNIQPFTAPPPLNRQSSIAKLKRGDAGLGDSDVDDVPTSPTFLKKSRSQKSKSKTPKSTRGRKPIKFGAIDELSSDSDDSDVEAQIKNTKVQRPWIITNQQPSYSSSTPTLVGGGAKGSRSNSEHDHADTDAQIADVDLEKVDYDKELAELKKLRGGDVNDLDYSDREDGDLGMQRIEERGSSSRPGTPTRDSQWSPAFLKRHSASLSPPAPLPGAIPIPATPSLIKAVDRIQKAQMEIYSPLSSQARDGFPAPARVVDDLRLEDGLKVDDADGVELQSRPTRARRWEEFWREVRVKAKDDPGATHGQL</sequence>
<feature type="compositionally biased region" description="Pro residues" evidence="1">
    <location>
        <begin position="548"/>
        <end position="557"/>
    </location>
</feature>
<feature type="compositionally biased region" description="Polar residues" evidence="1">
    <location>
        <begin position="522"/>
        <end position="535"/>
    </location>
</feature>
<reference evidence="3 4" key="1">
    <citation type="journal article" date="2010" name="Proc. Natl. Acad. Sci. U.S.A.">
        <title>Insights into evolution of multicellular fungi from the assembled chromosomes of the mushroom Coprinopsis cinerea (Coprinus cinereus).</title>
        <authorList>
            <person name="Stajich J.E."/>
            <person name="Wilke S.K."/>
            <person name="Ahren D."/>
            <person name="Au C.H."/>
            <person name="Birren B.W."/>
            <person name="Borodovsky M."/>
            <person name="Burns C."/>
            <person name="Canback B."/>
            <person name="Casselton L.A."/>
            <person name="Cheng C.K."/>
            <person name="Deng J."/>
            <person name="Dietrich F.S."/>
            <person name="Fargo D.C."/>
            <person name="Farman M.L."/>
            <person name="Gathman A.C."/>
            <person name="Goldberg J."/>
            <person name="Guigo R."/>
            <person name="Hoegger P.J."/>
            <person name="Hooker J.B."/>
            <person name="Huggins A."/>
            <person name="James T.Y."/>
            <person name="Kamada T."/>
            <person name="Kilaru S."/>
            <person name="Kodira C."/>
            <person name="Kues U."/>
            <person name="Kupfer D."/>
            <person name="Kwan H.S."/>
            <person name="Lomsadze A."/>
            <person name="Li W."/>
            <person name="Lilly W.W."/>
            <person name="Ma L.J."/>
            <person name="Mackey A.J."/>
            <person name="Manning G."/>
            <person name="Martin F."/>
            <person name="Muraguchi H."/>
            <person name="Natvig D.O."/>
            <person name="Palmerini H."/>
            <person name="Ramesh M.A."/>
            <person name="Rehmeyer C.J."/>
            <person name="Roe B.A."/>
            <person name="Shenoy N."/>
            <person name="Stanke M."/>
            <person name="Ter-Hovhannisyan V."/>
            <person name="Tunlid A."/>
            <person name="Velagapudi R."/>
            <person name="Vision T.J."/>
            <person name="Zeng Q."/>
            <person name="Zolan M.E."/>
            <person name="Pukkila P.J."/>
        </authorList>
    </citation>
    <scope>NUCLEOTIDE SEQUENCE [LARGE SCALE GENOMIC DNA]</scope>
    <source>
        <strain evidence="4">Okayama-7 / 130 / ATCC MYA-4618 / FGSC 9003</strain>
    </source>
</reference>
<dbReference type="VEuPathDB" id="FungiDB:CC1G_05053"/>
<feature type="transmembrane region" description="Helical" evidence="2">
    <location>
        <begin position="137"/>
        <end position="158"/>
    </location>
</feature>
<dbReference type="GeneID" id="6012600"/>
<dbReference type="Proteomes" id="UP000001861">
    <property type="component" value="Unassembled WGS sequence"/>
</dbReference>
<dbReference type="OMA" id="SFWARHF"/>
<evidence type="ECO:0000256" key="2">
    <source>
        <dbReference type="SAM" id="Phobius"/>
    </source>
</evidence>
<feature type="compositionally biased region" description="Basic and acidic residues" evidence="1">
    <location>
        <begin position="477"/>
        <end position="497"/>
    </location>
</feature>
<feature type="transmembrane region" description="Helical" evidence="2">
    <location>
        <begin position="164"/>
        <end position="183"/>
    </location>
</feature>
<feature type="compositionally biased region" description="Acidic residues" evidence="1">
    <location>
        <begin position="412"/>
        <end position="421"/>
    </location>
</feature>
<keyword evidence="2" id="KW-0812">Transmembrane</keyword>
<dbReference type="STRING" id="240176.A8NSP6"/>
<keyword evidence="2" id="KW-1133">Transmembrane helix</keyword>
<protein>
    <recommendedName>
        <fullName evidence="5">DUF4203 domain-containing protein</fullName>
    </recommendedName>
</protein>
<feature type="compositionally biased region" description="Basic residues" evidence="1">
    <location>
        <begin position="383"/>
        <end position="404"/>
    </location>
</feature>
<dbReference type="eggNOG" id="ENOG502SBD4">
    <property type="taxonomic scope" value="Eukaryota"/>
</dbReference>
<comment type="caution">
    <text evidence="3">The sequence shown here is derived from an EMBL/GenBank/DDBJ whole genome shotgun (WGS) entry which is preliminary data.</text>
</comment>
<feature type="region of interest" description="Disordered" evidence="1">
    <location>
        <begin position="363"/>
        <end position="557"/>
    </location>
</feature>
<evidence type="ECO:0008006" key="5">
    <source>
        <dbReference type="Google" id="ProtNLM"/>
    </source>
</evidence>
<dbReference type="InParanoid" id="A8NSP6"/>
<feature type="transmembrane region" description="Helical" evidence="2">
    <location>
        <begin position="73"/>
        <end position="100"/>
    </location>
</feature>
<dbReference type="EMBL" id="AACS02000008">
    <property type="protein sequence ID" value="EAU85836.1"/>
    <property type="molecule type" value="Genomic_DNA"/>
</dbReference>
<dbReference type="RefSeq" id="XP_001836060.1">
    <property type="nucleotide sequence ID" value="XM_001836008.1"/>
</dbReference>
<accession>A8NSP6</accession>